<evidence type="ECO:0000313" key="2">
    <source>
        <dbReference type="EMBL" id="WAL59879.1"/>
    </source>
</evidence>
<dbReference type="RefSeq" id="WP_268609693.1">
    <property type="nucleotide sequence ID" value="NZ_CP113797.1"/>
</dbReference>
<protein>
    <submittedName>
        <fullName evidence="2">Sigma factor-like helix-turn-helix DNA-binding protein</fullName>
    </submittedName>
</protein>
<dbReference type="PANTHER" id="PTHR30173">
    <property type="entry name" value="SIGMA 19 FACTOR"/>
    <property type="match status" value="1"/>
</dbReference>
<keyword evidence="2" id="KW-0238">DNA-binding</keyword>
<dbReference type="Gene3D" id="3.10.450.50">
    <property type="match status" value="1"/>
</dbReference>
<organism evidence="2 3">
    <name type="scientific">Thermocoleostomius sinensis A174</name>
    <dbReference type="NCBI Taxonomy" id="2016057"/>
    <lineage>
        <taxon>Bacteria</taxon>
        <taxon>Bacillati</taxon>
        <taxon>Cyanobacteriota</taxon>
        <taxon>Cyanophyceae</taxon>
        <taxon>Oculatellales</taxon>
        <taxon>Oculatellaceae</taxon>
        <taxon>Thermocoleostomius</taxon>
    </lineage>
</organism>
<accession>A0A9E8ZDF9</accession>
<dbReference type="GO" id="GO:0003677">
    <property type="term" value="F:DNA binding"/>
    <property type="evidence" value="ECO:0007669"/>
    <property type="project" value="UniProtKB-KW"/>
</dbReference>
<dbReference type="GO" id="GO:0006352">
    <property type="term" value="P:DNA-templated transcription initiation"/>
    <property type="evidence" value="ECO:0007669"/>
    <property type="project" value="InterPro"/>
</dbReference>
<dbReference type="InterPro" id="IPR052704">
    <property type="entry name" value="ECF_Sigma-70_Domain"/>
</dbReference>
<dbReference type="AlphaFoldDB" id="A0A9E8ZDF9"/>
<dbReference type="InterPro" id="IPR036388">
    <property type="entry name" value="WH-like_DNA-bd_sf"/>
</dbReference>
<dbReference type="Gene3D" id="1.10.10.10">
    <property type="entry name" value="Winged helix-like DNA-binding domain superfamily/Winged helix DNA-binding domain"/>
    <property type="match status" value="1"/>
</dbReference>
<keyword evidence="3" id="KW-1185">Reference proteome</keyword>
<dbReference type="EMBL" id="CP113797">
    <property type="protein sequence ID" value="WAL59879.1"/>
    <property type="molecule type" value="Genomic_DNA"/>
</dbReference>
<dbReference type="GO" id="GO:0016987">
    <property type="term" value="F:sigma factor activity"/>
    <property type="evidence" value="ECO:0007669"/>
    <property type="project" value="InterPro"/>
</dbReference>
<feature type="domain" description="RNA polymerase sigma factor 70 region 4 type 2" evidence="1">
    <location>
        <begin position="21"/>
        <end position="72"/>
    </location>
</feature>
<dbReference type="Proteomes" id="UP001163152">
    <property type="component" value="Chromosome"/>
</dbReference>
<evidence type="ECO:0000259" key="1">
    <source>
        <dbReference type="Pfam" id="PF08281"/>
    </source>
</evidence>
<dbReference type="InterPro" id="IPR013249">
    <property type="entry name" value="RNA_pol_sigma70_r4_t2"/>
</dbReference>
<gene>
    <name evidence="2" type="ORF">OXH18_22345</name>
</gene>
<dbReference type="Pfam" id="PF08281">
    <property type="entry name" value="Sigma70_r4_2"/>
    <property type="match status" value="1"/>
</dbReference>
<dbReference type="PANTHER" id="PTHR30173:SF36">
    <property type="entry name" value="ECF RNA POLYMERASE SIGMA FACTOR SIGJ"/>
    <property type="match status" value="1"/>
</dbReference>
<evidence type="ECO:0000313" key="3">
    <source>
        <dbReference type="Proteomes" id="UP001163152"/>
    </source>
</evidence>
<dbReference type="SUPFAM" id="SSF88659">
    <property type="entry name" value="Sigma3 and sigma4 domains of RNA polymerase sigma factors"/>
    <property type="match status" value="1"/>
</dbReference>
<dbReference type="SUPFAM" id="SSF54427">
    <property type="entry name" value="NTF2-like"/>
    <property type="match status" value="1"/>
</dbReference>
<dbReference type="KEGG" id="tsin:OXH18_22345"/>
<dbReference type="InterPro" id="IPR032710">
    <property type="entry name" value="NTF2-like_dom_sf"/>
</dbReference>
<sequence length="227" mass="25659">MTQQTGDPTAQVELADSLAMAFLVVLERLSPIERAVFLLRDVFEYDYDEIAQMVGKSPANCRQILRRSRQHITSQRPRFPVSRQQQEQVADQFLEAYTQGNLQDLLLLLAKDVTFWSDGGGQVTAALKPLQGAMKVARFFLAIRRKWLITPVAQVVEVNGQPGIVIMAEGCVQSVMTFEIVDGCIQSIYTMRNPEKLQQFTDALSATPRDRRKSVNIKSFRLHIKTS</sequence>
<reference evidence="2" key="1">
    <citation type="submission" date="2022-12" db="EMBL/GenBank/DDBJ databases">
        <title>Polyphasic identification of a Novel Hot-Spring Cyanobacterium Ocullathermofonsia sinensis gen nov. sp. nov. and Genomic Insights on its Adaptations to the Thermal Habitat.</title>
        <authorList>
            <person name="Daroch M."/>
            <person name="Tang J."/>
            <person name="Jiang Y."/>
        </authorList>
    </citation>
    <scope>NUCLEOTIDE SEQUENCE</scope>
    <source>
        <strain evidence="2">PKUAC-SCTA174</strain>
    </source>
</reference>
<name>A0A9E8ZDF9_9CYAN</name>
<proteinExistence type="predicted"/>
<dbReference type="InterPro" id="IPR013324">
    <property type="entry name" value="RNA_pol_sigma_r3/r4-like"/>
</dbReference>